<reference evidence="1" key="1">
    <citation type="submission" date="2017-02" db="UniProtKB">
        <authorList>
            <consortium name="WormBaseParasite"/>
        </authorList>
    </citation>
    <scope>IDENTIFICATION</scope>
</reference>
<dbReference type="AlphaFoldDB" id="A0A0M3JJZ6"/>
<accession>A0A0M3JJZ6</accession>
<dbReference type="WBParaSite" id="ASIM_0000796801-mRNA-1">
    <property type="protein sequence ID" value="ASIM_0000796801-mRNA-1"/>
    <property type="gene ID" value="ASIM_0000796801"/>
</dbReference>
<protein>
    <submittedName>
        <fullName evidence="1">Ovule protein</fullName>
    </submittedName>
</protein>
<organism evidence="1">
    <name type="scientific">Anisakis simplex</name>
    <name type="common">Herring worm</name>
    <dbReference type="NCBI Taxonomy" id="6269"/>
    <lineage>
        <taxon>Eukaryota</taxon>
        <taxon>Metazoa</taxon>
        <taxon>Ecdysozoa</taxon>
        <taxon>Nematoda</taxon>
        <taxon>Chromadorea</taxon>
        <taxon>Rhabditida</taxon>
        <taxon>Spirurina</taxon>
        <taxon>Ascaridomorpha</taxon>
        <taxon>Ascaridoidea</taxon>
        <taxon>Anisakidae</taxon>
        <taxon>Anisakis</taxon>
        <taxon>Anisakis simplex complex</taxon>
    </lineage>
</organism>
<proteinExistence type="predicted"/>
<name>A0A0M3JJZ6_ANISI</name>
<sequence length="89" mass="10143">LMPSPVAFRPRWNFARDDSAFPALTEAFIRFLWFLHSTIICHSDGPRLIVNPRIRKSFSTLPQKADGGLSSSGSLGWQKKIDDKINWLN</sequence>
<evidence type="ECO:0000313" key="1">
    <source>
        <dbReference type="WBParaSite" id="ASIM_0000796801-mRNA-1"/>
    </source>
</evidence>